<dbReference type="AlphaFoldDB" id="A0A2K3KT55"/>
<organism evidence="1 2">
    <name type="scientific">Trifolium pratense</name>
    <name type="common">Red clover</name>
    <dbReference type="NCBI Taxonomy" id="57577"/>
    <lineage>
        <taxon>Eukaryota</taxon>
        <taxon>Viridiplantae</taxon>
        <taxon>Streptophyta</taxon>
        <taxon>Embryophyta</taxon>
        <taxon>Tracheophyta</taxon>
        <taxon>Spermatophyta</taxon>
        <taxon>Magnoliopsida</taxon>
        <taxon>eudicotyledons</taxon>
        <taxon>Gunneridae</taxon>
        <taxon>Pentapetalae</taxon>
        <taxon>rosids</taxon>
        <taxon>fabids</taxon>
        <taxon>Fabales</taxon>
        <taxon>Fabaceae</taxon>
        <taxon>Papilionoideae</taxon>
        <taxon>50 kb inversion clade</taxon>
        <taxon>NPAAA clade</taxon>
        <taxon>Hologalegina</taxon>
        <taxon>IRL clade</taxon>
        <taxon>Trifolieae</taxon>
        <taxon>Trifolium</taxon>
    </lineage>
</organism>
<reference evidence="1 2" key="1">
    <citation type="journal article" date="2014" name="Am. J. Bot.">
        <title>Genome assembly and annotation for red clover (Trifolium pratense; Fabaceae).</title>
        <authorList>
            <person name="Istvanek J."/>
            <person name="Jaros M."/>
            <person name="Krenek A."/>
            <person name="Repkova J."/>
        </authorList>
    </citation>
    <scope>NUCLEOTIDE SEQUENCE [LARGE SCALE GENOMIC DNA]</scope>
    <source>
        <strain evidence="2">cv. Tatra</strain>
        <tissue evidence="1">Young leaves</tissue>
    </source>
</reference>
<name>A0A2K3KT55_TRIPR</name>
<sequence length="29" mass="3411">MFGVRYWSSSHELPFRLFSPRAAPLKAKM</sequence>
<comment type="caution">
    <text evidence="1">The sequence shown here is derived from an EMBL/GenBank/DDBJ whole genome shotgun (WGS) entry which is preliminary data.</text>
</comment>
<feature type="non-terminal residue" evidence="1">
    <location>
        <position position="29"/>
    </location>
</feature>
<gene>
    <name evidence="1" type="ORF">L195_g064454</name>
</gene>
<reference evidence="1 2" key="2">
    <citation type="journal article" date="2017" name="Front. Plant Sci.">
        <title>Gene Classification and Mining of Molecular Markers Useful in Red Clover (Trifolium pratense) Breeding.</title>
        <authorList>
            <person name="Istvanek J."/>
            <person name="Dluhosova J."/>
            <person name="Dluhos P."/>
            <person name="Patkova L."/>
            <person name="Nedelnik J."/>
            <person name="Repkova J."/>
        </authorList>
    </citation>
    <scope>NUCLEOTIDE SEQUENCE [LARGE SCALE GENOMIC DNA]</scope>
    <source>
        <strain evidence="2">cv. Tatra</strain>
        <tissue evidence="1">Young leaves</tissue>
    </source>
</reference>
<evidence type="ECO:0000313" key="2">
    <source>
        <dbReference type="Proteomes" id="UP000236291"/>
    </source>
</evidence>
<accession>A0A2K3KT55</accession>
<dbReference type="Proteomes" id="UP000236291">
    <property type="component" value="Unassembled WGS sequence"/>
</dbReference>
<proteinExistence type="predicted"/>
<evidence type="ECO:0000313" key="1">
    <source>
        <dbReference type="EMBL" id="PNX69477.1"/>
    </source>
</evidence>
<dbReference type="EMBL" id="ASHM01250485">
    <property type="protein sequence ID" value="PNX69477.1"/>
    <property type="molecule type" value="Genomic_DNA"/>
</dbReference>
<protein>
    <submittedName>
        <fullName evidence="1">Uncharacterized protein</fullName>
    </submittedName>
</protein>